<dbReference type="RefSeq" id="WP_254759459.1">
    <property type="nucleotide sequence ID" value="NZ_JANCLT010000006.1"/>
</dbReference>
<dbReference type="Proteomes" id="UP001156102">
    <property type="component" value="Unassembled WGS sequence"/>
</dbReference>
<organism evidence="1 2">
    <name type="scientific">Ectobacillus ponti</name>
    <dbReference type="NCBI Taxonomy" id="2961894"/>
    <lineage>
        <taxon>Bacteria</taxon>
        <taxon>Bacillati</taxon>
        <taxon>Bacillota</taxon>
        <taxon>Bacilli</taxon>
        <taxon>Bacillales</taxon>
        <taxon>Bacillaceae</taxon>
        <taxon>Ectobacillus</taxon>
    </lineage>
</organism>
<dbReference type="EMBL" id="JANCLT010000006">
    <property type="protein sequence ID" value="MCP8969539.1"/>
    <property type="molecule type" value="Genomic_DNA"/>
</dbReference>
<dbReference type="AlphaFoldDB" id="A0AA41X5X9"/>
<evidence type="ECO:0000313" key="1">
    <source>
        <dbReference type="EMBL" id="MCP8969539.1"/>
    </source>
</evidence>
<reference evidence="1" key="1">
    <citation type="submission" date="2022-07" db="EMBL/GenBank/DDBJ databases">
        <authorList>
            <person name="Li W.-J."/>
            <person name="Deng Q.-Q."/>
        </authorList>
    </citation>
    <scope>NUCLEOTIDE SEQUENCE</scope>
    <source>
        <strain evidence="1">SYSU M60031</strain>
    </source>
</reference>
<accession>A0AA41X5X9</accession>
<comment type="caution">
    <text evidence="1">The sequence shown here is derived from an EMBL/GenBank/DDBJ whole genome shotgun (WGS) entry which is preliminary data.</text>
</comment>
<gene>
    <name evidence="1" type="ORF">NK662_13470</name>
</gene>
<sequence>MGGGWILRWDERDRAIVKGHLLTCEKWYIEMIGGIFLEYLQQGHYLARNWDQCDRDYLHTQQFHRDSADTARKHLLRLIGKME</sequence>
<evidence type="ECO:0000313" key="2">
    <source>
        <dbReference type="Proteomes" id="UP001156102"/>
    </source>
</evidence>
<keyword evidence="2" id="KW-1185">Reference proteome</keyword>
<protein>
    <submittedName>
        <fullName evidence="1">Uncharacterized protein</fullName>
    </submittedName>
</protein>
<name>A0AA41X5X9_9BACI</name>
<proteinExistence type="predicted"/>